<reference evidence="1" key="1">
    <citation type="journal article" date="2020" name="Nature">
        <title>Giant virus diversity and host interactions through global metagenomics.</title>
        <authorList>
            <person name="Schulz F."/>
            <person name="Roux S."/>
            <person name="Paez-Espino D."/>
            <person name="Jungbluth S."/>
            <person name="Walsh D.A."/>
            <person name="Denef V.J."/>
            <person name="McMahon K.D."/>
            <person name="Konstantinidis K.T."/>
            <person name="Eloe-Fadrosh E.A."/>
            <person name="Kyrpides N.C."/>
            <person name="Woyke T."/>
        </authorList>
    </citation>
    <scope>NUCLEOTIDE SEQUENCE</scope>
    <source>
        <strain evidence="1">GVMAG-S-ERX556049-19</strain>
    </source>
</reference>
<dbReference type="AlphaFoldDB" id="A0A6C0F9V8"/>
<organism evidence="1">
    <name type="scientific">viral metagenome</name>
    <dbReference type="NCBI Taxonomy" id="1070528"/>
    <lineage>
        <taxon>unclassified sequences</taxon>
        <taxon>metagenomes</taxon>
        <taxon>organismal metagenomes</taxon>
    </lineage>
</organism>
<dbReference type="EMBL" id="MN738823">
    <property type="protein sequence ID" value="QHT37992.1"/>
    <property type="molecule type" value="Genomic_DNA"/>
</dbReference>
<sequence length="150" mass="16590">MESPFSQSSGISFYLEPILNSHYKTYQQIITVNCIPDGPLGNLVSPISVPKLSKYQQLSPLPSPNGYIDQCVYAVLRYPKNSGRKSMKFSDTFLGADDIPSLFGYLSKNGYQIQGDLTNMLFRSTVQLGGVSEQRLSGNRKLICFATFSG</sequence>
<evidence type="ECO:0000313" key="1">
    <source>
        <dbReference type="EMBL" id="QHT37992.1"/>
    </source>
</evidence>
<accession>A0A6C0F9V8</accession>
<proteinExistence type="predicted"/>
<protein>
    <submittedName>
        <fullName evidence="1">Uncharacterized protein</fullName>
    </submittedName>
</protein>
<name>A0A6C0F9V8_9ZZZZ</name>